<accession>A0A840HPP3</accession>
<evidence type="ECO:0000259" key="2">
    <source>
        <dbReference type="SMART" id="SM00943"/>
    </source>
</evidence>
<reference evidence="3 4" key="1">
    <citation type="submission" date="2020-08" db="EMBL/GenBank/DDBJ databases">
        <title>Genomic Encyclopedia of Type Strains, Phase IV (KMG-IV): sequencing the most valuable type-strain genomes for metagenomic binning, comparative biology and taxonomic classification.</title>
        <authorList>
            <person name="Goeker M."/>
        </authorList>
    </citation>
    <scope>NUCLEOTIDE SEQUENCE [LARGE SCALE GENOMIC DNA]</scope>
    <source>
        <strain evidence="3 4">DSM 7465</strain>
    </source>
</reference>
<dbReference type="Pfam" id="PF08708">
    <property type="entry name" value="PriCT_1"/>
    <property type="match status" value="1"/>
</dbReference>
<name>A0A840HPP3_9SPHN</name>
<dbReference type="AlphaFoldDB" id="A0A840HPP3"/>
<dbReference type="InterPro" id="IPR014820">
    <property type="entry name" value="PriCT_1"/>
</dbReference>
<evidence type="ECO:0008006" key="5">
    <source>
        <dbReference type="Google" id="ProtNLM"/>
    </source>
</evidence>
<dbReference type="InterPro" id="IPR015330">
    <property type="entry name" value="DNA_primase/pol_bifunc_N"/>
</dbReference>
<evidence type="ECO:0000313" key="3">
    <source>
        <dbReference type="EMBL" id="MBB4639833.1"/>
    </source>
</evidence>
<comment type="caution">
    <text evidence="3">The sequence shown here is derived from an EMBL/GenBank/DDBJ whole genome shotgun (WGS) entry which is preliminary data.</text>
</comment>
<dbReference type="SMART" id="SM00942">
    <property type="entry name" value="PriCT_1"/>
    <property type="match status" value="1"/>
</dbReference>
<dbReference type="Pfam" id="PF13481">
    <property type="entry name" value="AAA_25"/>
    <property type="match status" value="1"/>
</dbReference>
<dbReference type="Gene3D" id="3.40.50.300">
    <property type="entry name" value="P-loop containing nucleotide triphosphate hydrolases"/>
    <property type="match status" value="1"/>
</dbReference>
<gene>
    <name evidence="3" type="ORF">HNQ99_000113</name>
</gene>
<dbReference type="InterPro" id="IPR027417">
    <property type="entry name" value="P-loop_NTPase"/>
</dbReference>
<dbReference type="SUPFAM" id="SSF52540">
    <property type="entry name" value="P-loop containing nucleoside triphosphate hydrolases"/>
    <property type="match status" value="1"/>
</dbReference>
<evidence type="ECO:0000313" key="4">
    <source>
        <dbReference type="Proteomes" id="UP000575068"/>
    </source>
</evidence>
<dbReference type="CDD" id="cd04859">
    <property type="entry name" value="Prim_Pol"/>
    <property type="match status" value="1"/>
</dbReference>
<dbReference type="Pfam" id="PF09250">
    <property type="entry name" value="Prim-Pol"/>
    <property type="match status" value="1"/>
</dbReference>
<dbReference type="Proteomes" id="UP000575068">
    <property type="component" value="Unassembled WGS sequence"/>
</dbReference>
<evidence type="ECO:0000259" key="1">
    <source>
        <dbReference type="SMART" id="SM00942"/>
    </source>
</evidence>
<dbReference type="SUPFAM" id="SSF56747">
    <property type="entry name" value="Prim-pol domain"/>
    <property type="match status" value="1"/>
</dbReference>
<sequence>MSKIELTPLAKRKFGAAQAALKASMRVVALQPRSKVPDTRFCASGADSATEEALIVKQWLSEDPSINLGAVAKASPVLIIDVDGPEGEAALKRFGPLPPTRETITRNGRHLYFHHAGRIRGSKIGLEPKLDIIASGYVLLPESAHPEGGRYRSDEPAAPIAKLPGRVLNAILARSNSPKRKQAKAGEGILRRGSRDNRLTSLAGPFRRQGFDDAVIATALHAVNADHCSPPLPDQDIERIASSVMRYDPADDELFETMANVTPRDVDFLWEPYFVRGAINLLEGDPNVGKTYLLCELAAAISSGRALPGQKKGGAANVLFMSAEDDPETTLVRRLTRMNADLLRITFSKKFFRLEEEALGWIEKHIVAQKAAVLILDPLLAYMQGGIDMNKANETRPFMARLAELAKATNVTVIALRHLTKGEKDKAIFRGLGSVDITAAARSAVLIGQHPENDDLKVMVHIKHNLSERGASQIYALVDGDREKRIIPVVEWQGECELGPEDFLKSVEKVGRPDTEVKAAIEFLETALAKGERRIAEVIADGEKRSHSARTVRRAAKSLGVIKAGQRWKLANIIL</sequence>
<organism evidence="3 4">
    <name type="scientific">Rhizorhapis suberifaciens</name>
    <name type="common">corky root of lettuce</name>
    <dbReference type="NCBI Taxonomy" id="13656"/>
    <lineage>
        <taxon>Bacteria</taxon>
        <taxon>Pseudomonadati</taxon>
        <taxon>Pseudomonadota</taxon>
        <taxon>Alphaproteobacteria</taxon>
        <taxon>Sphingomonadales</taxon>
        <taxon>Sphingomonadaceae</taxon>
        <taxon>Rhizorhapis</taxon>
    </lineage>
</organism>
<protein>
    <recommendedName>
        <fullName evidence="5">DNA primase/polymerase bifunctional N-terminal domain-containing protein</fullName>
    </recommendedName>
</protein>
<proteinExistence type="predicted"/>
<dbReference type="EMBL" id="JACHOV010000001">
    <property type="protein sequence ID" value="MBB4639833.1"/>
    <property type="molecule type" value="Genomic_DNA"/>
</dbReference>
<dbReference type="SMART" id="SM00943">
    <property type="entry name" value="Prim-Pol"/>
    <property type="match status" value="1"/>
</dbReference>
<feature type="domain" description="Primase C-terminal 1" evidence="1">
    <location>
        <begin position="187"/>
        <end position="250"/>
    </location>
</feature>
<dbReference type="RefSeq" id="WP_184473701.1">
    <property type="nucleotide sequence ID" value="NZ_JACHOV010000001.1"/>
</dbReference>
<keyword evidence="4" id="KW-1185">Reference proteome</keyword>
<feature type="domain" description="DNA primase/polymerase bifunctional N-terminal" evidence="2">
    <location>
        <begin position="17"/>
        <end position="167"/>
    </location>
</feature>